<protein>
    <submittedName>
        <fullName evidence="2">Uncharacterized protein</fullName>
    </submittedName>
</protein>
<organism evidence="2 3">
    <name type="scientific">Streptomyces qinglanensis</name>
    <dbReference type="NCBI Taxonomy" id="943816"/>
    <lineage>
        <taxon>Bacteria</taxon>
        <taxon>Bacillati</taxon>
        <taxon>Actinomycetota</taxon>
        <taxon>Actinomycetes</taxon>
        <taxon>Kitasatosporales</taxon>
        <taxon>Streptomycetaceae</taxon>
        <taxon>Streptomyces</taxon>
    </lineage>
</organism>
<reference evidence="3" key="1">
    <citation type="submission" date="2016-10" db="EMBL/GenBank/DDBJ databases">
        <authorList>
            <person name="Varghese N."/>
            <person name="Submissions S."/>
        </authorList>
    </citation>
    <scope>NUCLEOTIDE SEQUENCE [LARGE SCALE GENOMIC DNA]</scope>
    <source>
        <strain evidence="3">CGMCC 4.6825</strain>
    </source>
</reference>
<keyword evidence="3" id="KW-1185">Reference proteome</keyword>
<sequence>MPEPTGPRRLRPQRLARQLLDEELRASTRARQQEFAAPPAWGPLPRAAVQHSGPPPAPGSAGQATDDVADELLRVLRDIWLRVLRYRPGPAPAAGGGEHHFEQPPPTRSQEDYQAPWAEARQSPDLQGYQWNPEPPGRQQSLAAPGSAQAPGFPQAPGFAQGRGPAGAPPFAQPPPGFAPQGPGYPMPPPGQGFAPPPQQRDGQRRLMKEQPADGAVSALEQYGKLRPEQQAAVRAEVSKLIDGKTRYQVAASRNLLPFNVSLAQAARSYAKSTEAPPSERSWLSRLTARKPAQQGGTRARTAEEGAPAVPGARMAAPPRLPQLPHYAGQTPVAPSRAPLPQAAPGPRTDNAATRAVSRAVAPDRADTAVRRTGPPVPPKLPVPPPKLPLDAPDTAPGRARNSSPAGSPGTRPVSPAQSSADPTVRTPVSPTVSPVSRTVSPSFSPVVANQSLEHHLPGGEARGTGTPAPSPPSPYRAPAVQQTGTPKRGPSRSR</sequence>
<dbReference type="RefSeq" id="WP_143081836.1">
    <property type="nucleotide sequence ID" value="NZ_FOGO01000004.1"/>
</dbReference>
<proteinExistence type="predicted"/>
<feature type="region of interest" description="Disordered" evidence="1">
    <location>
        <begin position="269"/>
        <end position="495"/>
    </location>
</feature>
<evidence type="ECO:0000313" key="2">
    <source>
        <dbReference type="EMBL" id="SER82282.1"/>
    </source>
</evidence>
<dbReference type="Proteomes" id="UP000182841">
    <property type="component" value="Unassembled WGS sequence"/>
</dbReference>
<evidence type="ECO:0000256" key="1">
    <source>
        <dbReference type="SAM" id="MobiDB-lite"/>
    </source>
</evidence>
<dbReference type="EMBL" id="FOGO01000004">
    <property type="protein sequence ID" value="SER82282.1"/>
    <property type="molecule type" value="Genomic_DNA"/>
</dbReference>
<feature type="compositionally biased region" description="Low complexity" evidence="1">
    <location>
        <begin position="423"/>
        <end position="448"/>
    </location>
</feature>
<feature type="region of interest" description="Disordered" evidence="1">
    <location>
        <begin position="1"/>
        <end position="66"/>
    </location>
</feature>
<name>A0A1H9SB97_9ACTN</name>
<feature type="compositionally biased region" description="Pro residues" evidence="1">
    <location>
        <begin position="375"/>
        <end position="388"/>
    </location>
</feature>
<gene>
    <name evidence="2" type="ORF">SAMN05421870_104416</name>
</gene>
<accession>A0A1H9SB97</accession>
<dbReference type="AlphaFoldDB" id="A0A1H9SB97"/>
<evidence type="ECO:0000313" key="3">
    <source>
        <dbReference type="Proteomes" id="UP000182841"/>
    </source>
</evidence>
<feature type="compositionally biased region" description="Pro residues" evidence="1">
    <location>
        <begin position="167"/>
        <end position="199"/>
    </location>
</feature>
<feature type="region of interest" description="Disordered" evidence="1">
    <location>
        <begin position="87"/>
        <end position="231"/>
    </location>
</feature>
<feature type="compositionally biased region" description="Basic and acidic residues" evidence="1">
    <location>
        <begin position="202"/>
        <end position="212"/>
    </location>
</feature>